<dbReference type="SUPFAM" id="SSF48557">
    <property type="entry name" value="L-aspartase-like"/>
    <property type="match status" value="1"/>
</dbReference>
<proteinExistence type="inferred from homology"/>
<dbReference type="FunFam" id="1.20.200.10:FF:000025">
    <property type="entry name" value="Argininosuccinate lyase chloroplastic"/>
    <property type="match status" value="1"/>
</dbReference>
<comment type="pathway">
    <text evidence="2">Amino-acid biosynthesis; L-arginine biosynthesis; L-arginine from L-ornithine and carbamoyl phosphate: step 3/3.</text>
</comment>
<dbReference type="Pfam" id="PF14698">
    <property type="entry name" value="ASL_C2"/>
    <property type="match status" value="1"/>
</dbReference>
<organism evidence="8 9">
    <name type="scientific">Venturia nashicola</name>
    <dbReference type="NCBI Taxonomy" id="86259"/>
    <lineage>
        <taxon>Eukaryota</taxon>
        <taxon>Fungi</taxon>
        <taxon>Dikarya</taxon>
        <taxon>Ascomycota</taxon>
        <taxon>Pezizomycotina</taxon>
        <taxon>Dothideomycetes</taxon>
        <taxon>Pleosporomycetidae</taxon>
        <taxon>Venturiales</taxon>
        <taxon>Venturiaceae</taxon>
        <taxon>Venturia</taxon>
    </lineage>
</organism>
<dbReference type="NCBIfam" id="TIGR00838">
    <property type="entry name" value="argH"/>
    <property type="match status" value="1"/>
</dbReference>
<dbReference type="Gene3D" id="1.10.275.10">
    <property type="entry name" value="Fumarase/aspartase (N-terminal domain)"/>
    <property type="match status" value="1"/>
</dbReference>
<evidence type="ECO:0000256" key="4">
    <source>
        <dbReference type="ARBA" id="ARBA00012338"/>
    </source>
</evidence>
<dbReference type="InterPro" id="IPR029419">
    <property type="entry name" value="Arg_succ_lyase_C"/>
</dbReference>
<dbReference type="UniPathway" id="UPA00068"/>
<comment type="similarity">
    <text evidence="3">Belongs to the lyase 1 family. Argininosuccinate lyase subfamily.</text>
</comment>
<dbReference type="PANTHER" id="PTHR43814">
    <property type="entry name" value="ARGININOSUCCINATE LYASE"/>
    <property type="match status" value="1"/>
</dbReference>
<comment type="caution">
    <text evidence="8">The sequence shown here is derived from an EMBL/GenBank/DDBJ whole genome shotgun (WGS) entry which is preliminary data.</text>
</comment>
<dbReference type="GO" id="GO:0004056">
    <property type="term" value="F:argininosuccinate lyase activity"/>
    <property type="evidence" value="ECO:0007669"/>
    <property type="project" value="UniProtKB-EC"/>
</dbReference>
<dbReference type="Proteomes" id="UP000298493">
    <property type="component" value="Unassembled WGS sequence"/>
</dbReference>
<feature type="domain" description="Fumarate lyase N-terminal" evidence="6">
    <location>
        <begin position="11"/>
        <end position="306"/>
    </location>
</feature>
<evidence type="ECO:0000313" key="8">
    <source>
        <dbReference type="EMBL" id="TID27374.1"/>
    </source>
</evidence>
<dbReference type="InterPro" id="IPR020557">
    <property type="entry name" value="Fumarate_lyase_CS"/>
</dbReference>
<dbReference type="FunFam" id="1.10.275.10:FF:000002">
    <property type="entry name" value="Argininosuccinate lyase"/>
    <property type="match status" value="1"/>
</dbReference>
<dbReference type="Pfam" id="PF00206">
    <property type="entry name" value="Lyase_1"/>
    <property type="match status" value="1"/>
</dbReference>
<gene>
    <name evidence="8" type="ORF">E6O75_ATG00141</name>
</gene>
<feature type="domain" description="Argininosuccinate lyase C-terminal" evidence="7">
    <location>
        <begin position="369"/>
        <end position="436"/>
    </location>
</feature>
<name>A0A4Z1PMX7_9PEZI</name>
<protein>
    <recommendedName>
        <fullName evidence="4">argininosuccinate lyase</fullName>
        <ecNumber evidence="4">4.3.2.1</ecNumber>
    </recommendedName>
    <alternativeName>
        <fullName evidence="5">Arginosuccinase</fullName>
    </alternativeName>
</protein>
<dbReference type="Gene3D" id="1.10.40.30">
    <property type="entry name" value="Fumarase/aspartase (C-terminal domain)"/>
    <property type="match status" value="1"/>
</dbReference>
<evidence type="ECO:0000256" key="5">
    <source>
        <dbReference type="ARBA" id="ARBA00032749"/>
    </source>
</evidence>
<dbReference type="OrthoDB" id="2561043at2759"/>
<dbReference type="PROSITE" id="PS00163">
    <property type="entry name" value="FUMARATE_LYASES"/>
    <property type="match status" value="1"/>
</dbReference>
<comment type="catalytic activity">
    <reaction evidence="1">
        <text>2-(N(omega)-L-arginino)succinate = fumarate + L-arginine</text>
        <dbReference type="Rhea" id="RHEA:24020"/>
        <dbReference type="ChEBI" id="CHEBI:29806"/>
        <dbReference type="ChEBI" id="CHEBI:32682"/>
        <dbReference type="ChEBI" id="CHEBI:57472"/>
        <dbReference type="EC" id="4.3.2.1"/>
    </reaction>
</comment>
<evidence type="ECO:0000256" key="3">
    <source>
        <dbReference type="ARBA" id="ARBA00010755"/>
    </source>
</evidence>
<dbReference type="EC" id="4.3.2.1" evidence="4"/>
<dbReference type="Gene3D" id="1.20.200.10">
    <property type="entry name" value="Fumarase/aspartase (Central domain)"/>
    <property type="match status" value="1"/>
</dbReference>
<dbReference type="GO" id="GO:0005829">
    <property type="term" value="C:cytosol"/>
    <property type="evidence" value="ECO:0007669"/>
    <property type="project" value="TreeGrafter"/>
</dbReference>
<dbReference type="InterPro" id="IPR009049">
    <property type="entry name" value="Argininosuccinate_lyase"/>
</dbReference>
<reference evidence="8 9" key="1">
    <citation type="submission" date="2019-04" db="EMBL/GenBank/DDBJ databases">
        <title>High contiguity whole genome sequence and gene annotation resource for two Venturia nashicola isolates.</title>
        <authorList>
            <person name="Prokchorchik M."/>
            <person name="Won K."/>
            <person name="Lee Y."/>
            <person name="Choi E.D."/>
            <person name="Segonzac C."/>
            <person name="Sohn K.H."/>
        </authorList>
    </citation>
    <scope>NUCLEOTIDE SEQUENCE [LARGE SCALE GENOMIC DNA]</scope>
    <source>
        <strain evidence="8 9">PRI2</strain>
    </source>
</reference>
<evidence type="ECO:0000259" key="6">
    <source>
        <dbReference type="Pfam" id="PF00206"/>
    </source>
</evidence>
<dbReference type="InterPro" id="IPR022761">
    <property type="entry name" value="Fumarate_lyase_N"/>
</dbReference>
<evidence type="ECO:0000256" key="2">
    <source>
        <dbReference type="ARBA" id="ARBA00004941"/>
    </source>
</evidence>
<keyword evidence="8" id="KW-0456">Lyase</keyword>
<dbReference type="InterPro" id="IPR000362">
    <property type="entry name" value="Fumarate_lyase_fam"/>
</dbReference>
<dbReference type="EMBL" id="SNSC02000001">
    <property type="protein sequence ID" value="TID27374.1"/>
    <property type="molecule type" value="Genomic_DNA"/>
</dbReference>
<evidence type="ECO:0000256" key="1">
    <source>
        <dbReference type="ARBA" id="ARBA00000985"/>
    </source>
</evidence>
<dbReference type="PRINTS" id="PR00145">
    <property type="entry name" value="ARGSUCLYASE"/>
</dbReference>
<keyword evidence="9" id="KW-1185">Reference proteome</keyword>
<dbReference type="PRINTS" id="PR00149">
    <property type="entry name" value="FUMRATELYASE"/>
</dbReference>
<dbReference type="CDD" id="cd01359">
    <property type="entry name" value="Argininosuccinate_lyase"/>
    <property type="match status" value="1"/>
</dbReference>
<dbReference type="HAMAP" id="MF_00006">
    <property type="entry name" value="Arg_succ_lyase"/>
    <property type="match status" value="1"/>
</dbReference>
<accession>A0A4Z1PMX7</accession>
<dbReference type="STRING" id="86259.A0A4Z1PMX7"/>
<dbReference type="AlphaFoldDB" id="A0A4Z1PMX7"/>
<evidence type="ECO:0000259" key="7">
    <source>
        <dbReference type="Pfam" id="PF14698"/>
    </source>
</evidence>
<dbReference type="InterPro" id="IPR024083">
    <property type="entry name" value="Fumarase/histidase_N"/>
</dbReference>
<dbReference type="GO" id="GO:0042450">
    <property type="term" value="P:L-arginine biosynthetic process via ornithine"/>
    <property type="evidence" value="ECO:0007669"/>
    <property type="project" value="InterPro"/>
</dbReference>
<dbReference type="PANTHER" id="PTHR43814:SF1">
    <property type="entry name" value="ARGININOSUCCINATE LYASE"/>
    <property type="match status" value="1"/>
</dbReference>
<sequence length="461" mass="51633">MTQQPIRLWGGRFTGASDPIMDQYNESLSFDRVFYAQDIRGSIAYARANVQTGILTQEEFEKIEEGLKAVLKEWEDGKFTVAPGDEDIHTANERRLGEVIGTHIAGKLHTGRSRNDQVATDMRMWLRDELIQIERYLVDLLKVIAERAEQDIDHLMPAYTHLQRAQPIRWSHWLCSYASAFQLDLERLRFTQKRVNKLPLGCGAVAGNAFGIDRLALAKELGFEGLIMNSMSAVGDRDFVSEFLQCASTIGSHLSRWSEDLIIYSSLEFGYVKLADAYTTGSSLMPQKKNSDSLELLRGKSGRIFGAMAGLMMSIKGIPSTYNKDLQESVQPMLDVVKTLKDSLLIATRSLDTATIFPEKMRAGLSPDMLATDLAEYLVRKGVPFRETHHLAGRMVALAEDENKGMDQLSVAQFQGVDARFGDDVLSVFDYERSVELKDTTGGTSRRAVLEQVEALKQSLQ</sequence>
<dbReference type="FunFam" id="1.10.40.30:FF:000001">
    <property type="entry name" value="Argininosuccinate lyase"/>
    <property type="match status" value="1"/>
</dbReference>
<evidence type="ECO:0000313" key="9">
    <source>
        <dbReference type="Proteomes" id="UP000298493"/>
    </source>
</evidence>
<dbReference type="InterPro" id="IPR008948">
    <property type="entry name" value="L-Aspartase-like"/>
</dbReference>